<keyword evidence="1" id="KW-0808">Transferase</keyword>
<dbReference type="PROSITE" id="PS51186">
    <property type="entry name" value="GNAT"/>
    <property type="match status" value="1"/>
</dbReference>
<sequence>MPEEITTARLRLRPLQFTDLSRYQAIITDPQVARPAGLAAPLTPAHVAAGLRADMRQPVAYALTAKTDGRFLGMIVGYTHSDVMGEPTTTAVDLGYFLAPNEWGQGLMPEALRGLLLALRQANSPITTFWATSQATNKRSQGVLVKLAFALIDDHVMAPSAGNLTLERHFLYCYQQPKS</sequence>
<name>A0A4Q0VMF9_9LACO</name>
<comment type="caution">
    <text evidence="1">The sequence shown here is derived from an EMBL/GenBank/DDBJ whole genome shotgun (WGS) entry which is preliminary data.</text>
</comment>
<evidence type="ECO:0000313" key="1">
    <source>
        <dbReference type="EMBL" id="RXI79900.1"/>
    </source>
</evidence>
<gene>
    <name evidence="1" type="ORF">DXH47_01905</name>
</gene>
<dbReference type="EMBL" id="QXIL01000002">
    <property type="protein sequence ID" value="RXI79900.1"/>
    <property type="molecule type" value="Genomic_DNA"/>
</dbReference>
<dbReference type="OrthoDB" id="9798081at2"/>
<proteinExistence type="predicted"/>
<dbReference type="Gene3D" id="3.40.630.30">
    <property type="match status" value="1"/>
</dbReference>
<dbReference type="PANTHER" id="PTHR43792:SF1">
    <property type="entry name" value="N-ACETYLTRANSFERASE DOMAIN-CONTAINING PROTEIN"/>
    <property type="match status" value="1"/>
</dbReference>
<dbReference type="GO" id="GO:0016747">
    <property type="term" value="F:acyltransferase activity, transferring groups other than amino-acyl groups"/>
    <property type="evidence" value="ECO:0007669"/>
    <property type="project" value="InterPro"/>
</dbReference>
<keyword evidence="2" id="KW-1185">Reference proteome</keyword>
<reference evidence="1 2" key="1">
    <citation type="submission" date="2018-08" db="EMBL/GenBank/DDBJ databases">
        <title>Lactobacillus suantsai sp. nov., isolated from traditional fermented suan-tsai in Taiwan.</title>
        <authorList>
            <person name="Huang C.-H."/>
        </authorList>
    </citation>
    <scope>NUCLEOTIDE SEQUENCE [LARGE SCALE GENOMIC DNA]</scope>
    <source>
        <strain evidence="1 2">BCRC 12945</strain>
    </source>
</reference>
<dbReference type="PANTHER" id="PTHR43792">
    <property type="entry name" value="GNAT FAMILY, PUTATIVE (AFU_ORTHOLOGUE AFUA_3G00765)-RELATED-RELATED"/>
    <property type="match status" value="1"/>
</dbReference>
<dbReference type="AlphaFoldDB" id="A0A4Q0VMF9"/>
<dbReference type="SUPFAM" id="SSF55729">
    <property type="entry name" value="Acyl-CoA N-acyltransferases (Nat)"/>
    <property type="match status" value="1"/>
</dbReference>
<dbReference type="InterPro" id="IPR051531">
    <property type="entry name" value="N-acetyltransferase"/>
</dbReference>
<evidence type="ECO:0000313" key="2">
    <source>
        <dbReference type="Proteomes" id="UP000290602"/>
    </source>
</evidence>
<dbReference type="InterPro" id="IPR016181">
    <property type="entry name" value="Acyl_CoA_acyltransferase"/>
</dbReference>
<dbReference type="Pfam" id="PF13302">
    <property type="entry name" value="Acetyltransf_3"/>
    <property type="match status" value="1"/>
</dbReference>
<organism evidence="1 2">
    <name type="scientific">Levilactobacillus suantsaii</name>
    <dbReference type="NCBI Taxonomy" id="2292255"/>
    <lineage>
        <taxon>Bacteria</taxon>
        <taxon>Bacillati</taxon>
        <taxon>Bacillota</taxon>
        <taxon>Bacilli</taxon>
        <taxon>Lactobacillales</taxon>
        <taxon>Lactobacillaceae</taxon>
        <taxon>Levilactobacillus</taxon>
    </lineage>
</organism>
<protein>
    <submittedName>
        <fullName evidence="1">N-acetyltransferase</fullName>
    </submittedName>
</protein>
<dbReference type="InterPro" id="IPR000182">
    <property type="entry name" value="GNAT_dom"/>
</dbReference>
<dbReference type="Proteomes" id="UP000290602">
    <property type="component" value="Unassembled WGS sequence"/>
</dbReference>
<dbReference type="RefSeq" id="WP_129031382.1">
    <property type="nucleotide sequence ID" value="NZ_CP059603.1"/>
</dbReference>
<accession>A0A4Q0VMF9</accession>